<keyword evidence="1" id="KW-1133">Transmembrane helix</keyword>
<evidence type="ECO:0000313" key="3">
    <source>
        <dbReference type="Proteomes" id="UP000184301"/>
    </source>
</evidence>
<dbReference type="EMBL" id="FQZY01000052">
    <property type="protein sequence ID" value="SHK47464.1"/>
    <property type="molecule type" value="Genomic_DNA"/>
</dbReference>
<keyword evidence="1" id="KW-0812">Transmembrane</keyword>
<proteinExistence type="predicted"/>
<keyword evidence="3" id="KW-1185">Reference proteome</keyword>
<dbReference type="AlphaFoldDB" id="A0A1M6SRU9"/>
<gene>
    <name evidence="2" type="ORF">SAMN02745243_03020</name>
</gene>
<protein>
    <submittedName>
        <fullName evidence="2">Uncharacterized protein</fullName>
    </submittedName>
</protein>
<dbReference type="Proteomes" id="UP000184301">
    <property type="component" value="Unassembled WGS sequence"/>
</dbReference>
<dbReference type="RefSeq" id="WP_073111939.1">
    <property type="nucleotide sequence ID" value="NZ_FQZY01000052.1"/>
</dbReference>
<dbReference type="STRING" id="1121950.SAMN02745243_03020"/>
<accession>A0A1M6SRU9</accession>
<name>A0A1M6SRU9_9FIRM</name>
<organism evidence="2 3">
    <name type="scientific">Hespellia stercorisuis DSM 15480</name>
    <dbReference type="NCBI Taxonomy" id="1121950"/>
    <lineage>
        <taxon>Bacteria</taxon>
        <taxon>Bacillati</taxon>
        <taxon>Bacillota</taxon>
        <taxon>Clostridia</taxon>
        <taxon>Lachnospirales</taxon>
        <taxon>Lachnospiraceae</taxon>
        <taxon>Hespellia</taxon>
    </lineage>
</organism>
<keyword evidence="1" id="KW-0472">Membrane</keyword>
<sequence length="73" mass="7937">MKKTKRILALIGALLLAGMYISTLIFAFIGSPAAVDLLKISVACTIFLPVLLYACSLVYRLSRKDKDDDSSAQ</sequence>
<evidence type="ECO:0000256" key="1">
    <source>
        <dbReference type="SAM" id="Phobius"/>
    </source>
</evidence>
<evidence type="ECO:0000313" key="2">
    <source>
        <dbReference type="EMBL" id="SHK47464.1"/>
    </source>
</evidence>
<reference evidence="2 3" key="1">
    <citation type="submission" date="2016-11" db="EMBL/GenBank/DDBJ databases">
        <authorList>
            <person name="Jaros S."/>
            <person name="Januszkiewicz K."/>
            <person name="Wedrychowicz H."/>
        </authorList>
    </citation>
    <scope>NUCLEOTIDE SEQUENCE [LARGE SCALE GENOMIC DNA]</scope>
    <source>
        <strain evidence="2 3">DSM 15480</strain>
    </source>
</reference>
<feature type="transmembrane region" description="Helical" evidence="1">
    <location>
        <begin position="37"/>
        <end position="59"/>
    </location>
</feature>
<dbReference type="OrthoDB" id="1936797at2"/>